<protein>
    <submittedName>
        <fullName evidence="1">Uncharacterized protein</fullName>
    </submittedName>
</protein>
<dbReference type="Proteomes" id="UP001056120">
    <property type="component" value="Linkage Group LG01"/>
</dbReference>
<accession>A0ACB9K8G7</accession>
<comment type="caution">
    <text evidence="1">The sequence shown here is derived from an EMBL/GenBank/DDBJ whole genome shotgun (WGS) entry which is preliminary data.</text>
</comment>
<evidence type="ECO:0000313" key="2">
    <source>
        <dbReference type="Proteomes" id="UP001056120"/>
    </source>
</evidence>
<dbReference type="EMBL" id="CM042018">
    <property type="protein sequence ID" value="KAI3828485.1"/>
    <property type="molecule type" value="Genomic_DNA"/>
</dbReference>
<sequence length="73" mass="7858">MLQVKAAAEESILRELPEATILRPAVMVAPERKLSSHTHSASLSMLPWPKPAICPSVPSDASSEVLVKEKAIL</sequence>
<name>A0ACB9K8G7_9ASTR</name>
<reference evidence="1 2" key="2">
    <citation type="journal article" date="2022" name="Mol. Ecol. Resour.">
        <title>The genomes of chicory, endive, great burdock and yacon provide insights into Asteraceae paleo-polyploidization history and plant inulin production.</title>
        <authorList>
            <person name="Fan W."/>
            <person name="Wang S."/>
            <person name="Wang H."/>
            <person name="Wang A."/>
            <person name="Jiang F."/>
            <person name="Liu H."/>
            <person name="Zhao H."/>
            <person name="Xu D."/>
            <person name="Zhang Y."/>
        </authorList>
    </citation>
    <scope>NUCLEOTIDE SEQUENCE [LARGE SCALE GENOMIC DNA]</scope>
    <source>
        <strain evidence="2">cv. Yunnan</strain>
        <tissue evidence="1">Leaves</tissue>
    </source>
</reference>
<keyword evidence="2" id="KW-1185">Reference proteome</keyword>
<gene>
    <name evidence="1" type="ORF">L1987_02586</name>
</gene>
<evidence type="ECO:0000313" key="1">
    <source>
        <dbReference type="EMBL" id="KAI3828485.1"/>
    </source>
</evidence>
<proteinExistence type="predicted"/>
<reference evidence="2" key="1">
    <citation type="journal article" date="2022" name="Mol. Ecol. Resour.">
        <title>The genomes of chicory, endive, great burdock and yacon provide insights into Asteraceae palaeo-polyploidization history and plant inulin production.</title>
        <authorList>
            <person name="Fan W."/>
            <person name="Wang S."/>
            <person name="Wang H."/>
            <person name="Wang A."/>
            <person name="Jiang F."/>
            <person name="Liu H."/>
            <person name="Zhao H."/>
            <person name="Xu D."/>
            <person name="Zhang Y."/>
        </authorList>
    </citation>
    <scope>NUCLEOTIDE SEQUENCE [LARGE SCALE GENOMIC DNA]</scope>
    <source>
        <strain evidence="2">cv. Yunnan</strain>
    </source>
</reference>
<organism evidence="1 2">
    <name type="scientific">Smallanthus sonchifolius</name>
    <dbReference type="NCBI Taxonomy" id="185202"/>
    <lineage>
        <taxon>Eukaryota</taxon>
        <taxon>Viridiplantae</taxon>
        <taxon>Streptophyta</taxon>
        <taxon>Embryophyta</taxon>
        <taxon>Tracheophyta</taxon>
        <taxon>Spermatophyta</taxon>
        <taxon>Magnoliopsida</taxon>
        <taxon>eudicotyledons</taxon>
        <taxon>Gunneridae</taxon>
        <taxon>Pentapetalae</taxon>
        <taxon>asterids</taxon>
        <taxon>campanulids</taxon>
        <taxon>Asterales</taxon>
        <taxon>Asteraceae</taxon>
        <taxon>Asteroideae</taxon>
        <taxon>Heliantheae alliance</taxon>
        <taxon>Millerieae</taxon>
        <taxon>Smallanthus</taxon>
    </lineage>
</organism>